<comment type="caution">
    <text evidence="1">The sequence shown here is derived from an EMBL/GenBank/DDBJ whole genome shotgun (WGS) entry which is preliminary data.</text>
</comment>
<evidence type="ECO:0000313" key="2">
    <source>
        <dbReference type="Proteomes" id="UP000295606"/>
    </source>
</evidence>
<dbReference type="EMBL" id="SMOD01000027">
    <property type="protein sequence ID" value="TDG04584.1"/>
    <property type="molecule type" value="Genomic_DNA"/>
</dbReference>
<dbReference type="AlphaFoldDB" id="A0A4R5L9C2"/>
<evidence type="ECO:0000313" key="1">
    <source>
        <dbReference type="EMBL" id="TDG04584.1"/>
    </source>
</evidence>
<dbReference type="OrthoDB" id="9103207at2"/>
<dbReference type="InterPro" id="IPR009057">
    <property type="entry name" value="Homeodomain-like_sf"/>
</dbReference>
<protein>
    <submittedName>
        <fullName evidence="1">Uncharacterized protein</fullName>
    </submittedName>
</protein>
<sequence>MKCVVVLKAVEELTLQQMSINHRHRDMRTRAAGLLMLGLGLKARAIASQLGVSGQSVYNWLHAWRERASKDWLPACACS</sequence>
<name>A0A4R5L9C2_9BURK</name>
<proteinExistence type="predicted"/>
<gene>
    <name evidence="1" type="ORF">E1N52_29160</name>
</gene>
<reference evidence="1 2" key="1">
    <citation type="submission" date="2019-03" db="EMBL/GenBank/DDBJ databases">
        <title>Paraburkholderia sp. isolated from native Mimosa gymnas in Guartela State Park, Brazil.</title>
        <authorList>
            <person name="Paulitsch F."/>
            <person name="Hungria M."/>
            <person name="Delamuta J.R.M."/>
            <person name="Ribeiro R.A."/>
            <person name="Dall'Agnol R."/>
            <person name="Silva J.S.B."/>
        </authorList>
    </citation>
    <scope>NUCLEOTIDE SEQUENCE [LARGE SCALE GENOMIC DNA]</scope>
    <source>
        <strain evidence="1 2">CNPSo 3008</strain>
    </source>
</reference>
<dbReference type="Pfam" id="PF13384">
    <property type="entry name" value="HTH_23"/>
    <property type="match status" value="1"/>
</dbReference>
<dbReference type="SUPFAM" id="SSF46689">
    <property type="entry name" value="Homeodomain-like"/>
    <property type="match status" value="1"/>
</dbReference>
<organism evidence="1 2">
    <name type="scientific">Paraburkholderia guartelaensis</name>
    <dbReference type="NCBI Taxonomy" id="2546446"/>
    <lineage>
        <taxon>Bacteria</taxon>
        <taxon>Pseudomonadati</taxon>
        <taxon>Pseudomonadota</taxon>
        <taxon>Betaproteobacteria</taxon>
        <taxon>Burkholderiales</taxon>
        <taxon>Burkholderiaceae</taxon>
        <taxon>Paraburkholderia</taxon>
    </lineage>
</organism>
<dbReference type="Proteomes" id="UP000295606">
    <property type="component" value="Unassembled WGS sequence"/>
</dbReference>
<accession>A0A4R5L9C2</accession>